<protein>
    <submittedName>
        <fullName evidence="1">Uncharacterized protein</fullName>
    </submittedName>
</protein>
<dbReference type="RefSeq" id="WP_110939826.1">
    <property type="nucleotide sequence ID" value="NZ_FQZV01000006.1"/>
</dbReference>
<sequence>MTMNKFLGKLKAKDKKNSITVNIGANITICKECEKLNKGVEIYNMFMQGPYHNILLKYDKENHVFLVNENALMGIIQSVNPLQEPRKIQIVSQKEWMNSGA</sequence>
<dbReference type="AlphaFoldDB" id="A0A1M6DQF3"/>
<dbReference type="EMBL" id="FQZV01000006">
    <property type="protein sequence ID" value="SHI75425.1"/>
    <property type="molecule type" value="Genomic_DNA"/>
</dbReference>
<dbReference type="STRING" id="1121919.SAMN02745975_00537"/>
<gene>
    <name evidence="1" type="ORF">SAMN02745975_00537</name>
</gene>
<organism evidence="1 2">
    <name type="scientific">Geosporobacter subterraneus DSM 17957</name>
    <dbReference type="NCBI Taxonomy" id="1121919"/>
    <lineage>
        <taxon>Bacteria</taxon>
        <taxon>Bacillati</taxon>
        <taxon>Bacillota</taxon>
        <taxon>Clostridia</taxon>
        <taxon>Peptostreptococcales</taxon>
        <taxon>Thermotaleaceae</taxon>
        <taxon>Geosporobacter</taxon>
    </lineage>
</organism>
<proteinExistence type="predicted"/>
<name>A0A1M6DQF3_9FIRM</name>
<evidence type="ECO:0000313" key="2">
    <source>
        <dbReference type="Proteomes" id="UP000184536"/>
    </source>
</evidence>
<dbReference type="OrthoDB" id="9965338at2"/>
<dbReference type="Proteomes" id="UP000184536">
    <property type="component" value="Unassembled WGS sequence"/>
</dbReference>
<reference evidence="2" key="1">
    <citation type="submission" date="2016-11" db="EMBL/GenBank/DDBJ databases">
        <authorList>
            <person name="Varghese N."/>
            <person name="Submissions S."/>
        </authorList>
    </citation>
    <scope>NUCLEOTIDE SEQUENCE [LARGE SCALE GENOMIC DNA]</scope>
    <source>
        <strain evidence="2">DSM 17957</strain>
    </source>
</reference>
<keyword evidence="2" id="KW-1185">Reference proteome</keyword>
<accession>A0A1M6DQF3</accession>
<evidence type="ECO:0000313" key="1">
    <source>
        <dbReference type="EMBL" id="SHI75425.1"/>
    </source>
</evidence>